<dbReference type="OrthoDB" id="275425at2157"/>
<gene>
    <name evidence="1" type="ordered locus">Halxa_0295</name>
</gene>
<dbReference type="RefSeq" id="WP_013876072.1">
    <property type="nucleotide sequence ID" value="NC_015659.1"/>
</dbReference>
<organism evidence="1 2">
    <name type="scientific">Halopiger xanaduensis (strain DSM 18323 / JCM 14033 / SH-6)</name>
    <dbReference type="NCBI Taxonomy" id="797210"/>
    <lineage>
        <taxon>Archaea</taxon>
        <taxon>Methanobacteriati</taxon>
        <taxon>Methanobacteriota</taxon>
        <taxon>Stenosarchaea group</taxon>
        <taxon>Halobacteria</taxon>
        <taxon>Halobacteriales</taxon>
        <taxon>Natrialbaceae</taxon>
        <taxon>Halopiger</taxon>
    </lineage>
</organism>
<evidence type="ECO:0000313" key="2">
    <source>
        <dbReference type="Proteomes" id="UP000006794"/>
    </source>
</evidence>
<dbReference type="HOGENOM" id="CLU_856876_0_0_2"/>
<dbReference type="Proteomes" id="UP000006794">
    <property type="component" value="Plasmid pHALXA03"/>
</dbReference>
<dbReference type="AlphaFoldDB" id="F8DEU4"/>
<sequence length="313" mass="33813">MYRILAVCLLLVLVPLTAVAPAAASTAPAASLADESDCTTVRHDAFRTDESTINASQNGTATSQTQNTEVTVDTNVAFVHLSAKNPNGYCVNYVVEISPEVIDPAELGTIDANNGSETATWHAIHDFDADETYTQVEFTLEGGEEATFAPSKLLVKSLKWTGDANNATAGWFPDIGLDSIIGENDLEKRTYTFSAENESEKTVSVSLRNESLGKSVEEYQAAYRTDDRDWTPVGTDSEEPVYRHEVDGGDVVKFTFNDPSAEVEFTANPSALDKGRHSVRSYMSGADWLRNLVPGFTGGMALQLPAAEVTTQP</sequence>
<dbReference type="GeneID" id="10795648"/>
<accession>F8DEU4</accession>
<protein>
    <submittedName>
        <fullName evidence="1">Uncharacterized protein</fullName>
    </submittedName>
</protein>
<dbReference type="EMBL" id="CP002842">
    <property type="protein sequence ID" value="AEH39534.1"/>
    <property type="molecule type" value="Genomic_DNA"/>
</dbReference>
<geneLocation type="plasmid" evidence="1 2">
    <name>pHALXA03</name>
</geneLocation>
<name>F8DEU4_HALXS</name>
<reference evidence="2" key="1">
    <citation type="journal article" date="2012" name="Stand. Genomic Sci.">
        <title>Complete genome sequence of Halopiger xanaduensis type strain (SH-6(T)).</title>
        <authorList>
            <person name="Anderson I."/>
            <person name="Tindall B.J."/>
            <person name="Rohde M."/>
            <person name="Lucas S."/>
            <person name="Han J."/>
            <person name="Lapidus A."/>
            <person name="Cheng J.F."/>
            <person name="Goodwin L."/>
            <person name="Pitluck S."/>
            <person name="Peters L."/>
            <person name="Pati A."/>
            <person name="Mikhailova N."/>
            <person name="Pagani I."/>
            <person name="Teshima H."/>
            <person name="Han C."/>
            <person name="Tapia R."/>
            <person name="Land M."/>
            <person name="Woyke T."/>
            <person name="Klenk H.P."/>
            <person name="Kyrpides N."/>
            <person name="Ivanova N."/>
        </authorList>
    </citation>
    <scope>NUCLEOTIDE SEQUENCE [LARGE SCALE GENOMIC DNA]</scope>
    <source>
        <strain evidence="2">DSM 18323 / JCM 14033 / SH-6</strain>
        <plasmid evidence="2">Plasmid pHALXA03</plasmid>
    </source>
</reference>
<keyword evidence="2" id="KW-1185">Reference proteome</keyword>
<proteinExistence type="predicted"/>
<evidence type="ECO:0000313" key="1">
    <source>
        <dbReference type="EMBL" id="AEH39534.1"/>
    </source>
</evidence>
<keyword evidence="1" id="KW-0614">Plasmid</keyword>
<dbReference type="KEGG" id="hxa:Halxa_0295"/>